<evidence type="ECO:0000313" key="1">
    <source>
        <dbReference type="EMBL" id="ASU32425.1"/>
    </source>
</evidence>
<proteinExistence type="predicted"/>
<name>A0A223NR90_9SPHI</name>
<dbReference type="Pfam" id="PF19452">
    <property type="entry name" value="DUF5990"/>
    <property type="match status" value="1"/>
</dbReference>
<reference evidence="1 2" key="1">
    <citation type="submission" date="2017-08" db="EMBL/GenBank/DDBJ databases">
        <title>Complete genome sequence of Mucilaginibacter sp. strain BJC16-A31.</title>
        <authorList>
            <consortium name="Henan University of Science and Technology"/>
            <person name="You X."/>
        </authorList>
    </citation>
    <scope>NUCLEOTIDE SEQUENCE [LARGE SCALE GENOMIC DNA]</scope>
    <source>
        <strain evidence="1 2">BJC16-A31</strain>
    </source>
</reference>
<dbReference type="Proteomes" id="UP000215002">
    <property type="component" value="Chromosome"/>
</dbReference>
<dbReference type="RefSeq" id="WP_094569019.1">
    <property type="nucleotide sequence ID" value="NZ_CP022743.1"/>
</dbReference>
<protein>
    <submittedName>
        <fullName evidence="1">Uncharacterized protein</fullName>
    </submittedName>
</protein>
<dbReference type="AlphaFoldDB" id="A0A223NR90"/>
<organism evidence="1 2">
    <name type="scientific">Mucilaginibacter xinganensis</name>
    <dbReference type="NCBI Taxonomy" id="1234841"/>
    <lineage>
        <taxon>Bacteria</taxon>
        <taxon>Pseudomonadati</taxon>
        <taxon>Bacteroidota</taxon>
        <taxon>Sphingobacteriia</taxon>
        <taxon>Sphingobacteriales</taxon>
        <taxon>Sphingobacteriaceae</taxon>
        <taxon>Mucilaginibacter</taxon>
    </lineage>
</organism>
<gene>
    <name evidence="1" type="ORF">MuYL_0522</name>
</gene>
<sequence length="142" mass="15545">MSESLKLHIHLQKPPVNVHYALQKGHGHKYAITQAQVSALDDLHFELDIEIKGNRQKDELPEFGGPFVQGVPLNKFIYIGIGAFAGQDSAWNRRLKVPLTGITWHLIDGAIAGLETFVPGTGKDGSPACATVKPFAGWHAKR</sequence>
<evidence type="ECO:0000313" key="2">
    <source>
        <dbReference type="Proteomes" id="UP000215002"/>
    </source>
</evidence>
<accession>A0A223NR90</accession>
<dbReference type="EMBL" id="CP022743">
    <property type="protein sequence ID" value="ASU32425.1"/>
    <property type="molecule type" value="Genomic_DNA"/>
</dbReference>
<dbReference type="KEGG" id="muc:MuYL_0522"/>
<dbReference type="InterPro" id="IPR046032">
    <property type="entry name" value="DUF5990"/>
</dbReference>
<keyword evidence="2" id="KW-1185">Reference proteome</keyword>
<dbReference type="OrthoDB" id="8796340at2"/>